<evidence type="ECO:0000313" key="1">
    <source>
        <dbReference type="EMBL" id="KAL3406328.1"/>
    </source>
</evidence>
<dbReference type="Proteomes" id="UP001627154">
    <property type="component" value="Unassembled WGS sequence"/>
</dbReference>
<organism evidence="1 2">
    <name type="scientific">Trichogramma kaykai</name>
    <dbReference type="NCBI Taxonomy" id="54128"/>
    <lineage>
        <taxon>Eukaryota</taxon>
        <taxon>Metazoa</taxon>
        <taxon>Ecdysozoa</taxon>
        <taxon>Arthropoda</taxon>
        <taxon>Hexapoda</taxon>
        <taxon>Insecta</taxon>
        <taxon>Pterygota</taxon>
        <taxon>Neoptera</taxon>
        <taxon>Endopterygota</taxon>
        <taxon>Hymenoptera</taxon>
        <taxon>Apocrita</taxon>
        <taxon>Proctotrupomorpha</taxon>
        <taxon>Chalcidoidea</taxon>
        <taxon>Trichogrammatidae</taxon>
        <taxon>Trichogramma</taxon>
    </lineage>
</organism>
<evidence type="ECO:0000313" key="2">
    <source>
        <dbReference type="Proteomes" id="UP001627154"/>
    </source>
</evidence>
<comment type="caution">
    <text evidence="1">The sequence shown here is derived from an EMBL/GenBank/DDBJ whole genome shotgun (WGS) entry which is preliminary data.</text>
</comment>
<dbReference type="AlphaFoldDB" id="A0ABD2XLN4"/>
<dbReference type="EMBL" id="JBJJXI010000019">
    <property type="protein sequence ID" value="KAL3406328.1"/>
    <property type="molecule type" value="Genomic_DNA"/>
</dbReference>
<gene>
    <name evidence="1" type="ORF">TKK_001670</name>
</gene>
<protein>
    <submittedName>
        <fullName evidence="1">Uncharacterized protein</fullName>
    </submittedName>
</protein>
<reference evidence="1 2" key="1">
    <citation type="journal article" date="2024" name="bioRxiv">
        <title>A reference genome for Trichogramma kaykai: A tiny desert-dwelling parasitoid wasp with competing sex-ratio distorters.</title>
        <authorList>
            <person name="Culotta J."/>
            <person name="Lindsey A.R."/>
        </authorList>
    </citation>
    <scope>NUCLEOTIDE SEQUENCE [LARGE SCALE GENOMIC DNA]</scope>
    <source>
        <strain evidence="1 2">KSX58</strain>
    </source>
</reference>
<accession>A0ABD2XLN4</accession>
<name>A0ABD2XLN4_9HYME</name>
<sequence>MRRIDSGDDDDYIYRKDARQLNLLASSNHYMAAVNRASHRTKASSRGFTPTQLQRGFTAICCGQGHFLYVTPRTIENWIPIGIAHREISLGFPGYFLCLRISSLSHAMWILPW</sequence>
<proteinExistence type="predicted"/>
<keyword evidence="2" id="KW-1185">Reference proteome</keyword>